<protein>
    <recommendedName>
        <fullName evidence="3">Secretion system C-terminal sorting domain-containing protein</fullName>
    </recommendedName>
</protein>
<evidence type="ECO:0000313" key="2">
    <source>
        <dbReference type="Proteomes" id="UP000317778"/>
    </source>
</evidence>
<sequence length="739" mass="81680">MLALLLYLILGINLDQVEWRSLLNANLIYDIAPVEDGAWCATNGGVRFFSLADSAFTRSFTNTDGLAHNVCRSLALVSSGELWVATEDGLALIDPESDQALPHPQVDGPVLSLALNGDTLAVGTPSGVFFILMRGTPAFLDDDTRIPIPPLGNRSAPRMCWFKGDLWIGSDEGLIRYIPSTGSVESFSITSGLLSKDIRDLDPGDSLDVLTSKGVSRYVESSAAFHDVFLLQDTLPKVTSLAHAGDTIYVTSASGTGVYKRLFRYRESVDSLETLGFWIDTPAGVKSTWARRMQVVEVDDWRRVWIGLGQAGGNWGDGLIVWDGEWRVRWDGSQSFDCSGLNSNFIWHLLLDDRDNLWMTHGTRGVTRYFEDGEEGWENLYTNDSIPINNSTKVSAVDSKGRIVFGSWWSTNGVVRYDPSTDEWDEYSWGEGVDLNIIAWLAVDPLDRIWVSHFNAQQMSVLSSDLTELAVISWAYEPVWSLEFNSSGTVWAGTDAGLVAYHPPDFTEQLEGGEFVIEVPIQQVRDIALDGSGGIWGVSPEGAFHWTPDETVWYKDSNSPIPESDLVSVDRDPWGRIYLLCKNDGLVVYDPAGTAYDTSRALWQFISSYKSPLIPGFEYSWLDVDRTGRVAVGTLGGGISLFALPPYTDSVSVKVSVYPNPCYISLGLPVRFTPLDGAKSVVIYTISGERVREIPEAEFLTLQGAAQAELDVSRMAAGIYLAVIRFPDRVERVKFVLLR</sequence>
<dbReference type="SUPFAM" id="SSF63829">
    <property type="entry name" value="Calcium-dependent phosphotriesterase"/>
    <property type="match status" value="2"/>
</dbReference>
<proteinExistence type="predicted"/>
<accession>A0A532USX6</accession>
<name>A0A532USX6_UNCT6</name>
<dbReference type="Proteomes" id="UP000317778">
    <property type="component" value="Unassembled WGS sequence"/>
</dbReference>
<reference evidence="1 2" key="1">
    <citation type="submission" date="2017-06" db="EMBL/GenBank/DDBJ databases">
        <title>Novel microbial phyla capable of carbon fixation and sulfur reduction in deep-sea sediments.</title>
        <authorList>
            <person name="Huang J."/>
            <person name="Baker B."/>
            <person name="Wang Y."/>
        </authorList>
    </citation>
    <scope>NUCLEOTIDE SEQUENCE [LARGE SCALE GENOMIC DNA]</scope>
    <source>
        <strain evidence="1">B3_TA06</strain>
    </source>
</reference>
<evidence type="ECO:0008006" key="3">
    <source>
        <dbReference type="Google" id="ProtNLM"/>
    </source>
</evidence>
<dbReference type="NCBIfam" id="TIGR04183">
    <property type="entry name" value="Por_Secre_tail"/>
    <property type="match status" value="1"/>
</dbReference>
<organism evidence="1 2">
    <name type="scientific">candidate division TA06 bacterium B3_TA06</name>
    <dbReference type="NCBI Taxonomy" id="2012487"/>
    <lineage>
        <taxon>Bacteria</taxon>
        <taxon>Bacteria division TA06</taxon>
    </lineage>
</organism>
<dbReference type="Gene3D" id="2.130.10.10">
    <property type="entry name" value="YVTN repeat-like/Quinoprotein amine dehydrogenase"/>
    <property type="match status" value="3"/>
</dbReference>
<comment type="caution">
    <text evidence="1">The sequence shown here is derived from an EMBL/GenBank/DDBJ whole genome shotgun (WGS) entry which is preliminary data.</text>
</comment>
<dbReference type="EMBL" id="NJBO01000028">
    <property type="protein sequence ID" value="TKJ38026.1"/>
    <property type="molecule type" value="Genomic_DNA"/>
</dbReference>
<evidence type="ECO:0000313" key="1">
    <source>
        <dbReference type="EMBL" id="TKJ38026.1"/>
    </source>
</evidence>
<dbReference type="AlphaFoldDB" id="A0A532USX6"/>
<dbReference type="InterPro" id="IPR026444">
    <property type="entry name" value="Secre_tail"/>
</dbReference>
<dbReference type="InterPro" id="IPR015943">
    <property type="entry name" value="WD40/YVTN_repeat-like_dom_sf"/>
</dbReference>
<gene>
    <name evidence="1" type="ORF">CEE36_10835</name>
</gene>